<evidence type="ECO:0000256" key="1">
    <source>
        <dbReference type="ARBA" id="ARBA00004604"/>
    </source>
</evidence>
<feature type="compositionally biased region" description="Polar residues" evidence="10">
    <location>
        <begin position="249"/>
        <end position="263"/>
    </location>
</feature>
<evidence type="ECO:0000256" key="5">
    <source>
        <dbReference type="ARBA" id="ARBA00022741"/>
    </source>
</evidence>
<evidence type="ECO:0000256" key="7">
    <source>
        <dbReference type="ARBA" id="ARBA00022840"/>
    </source>
</evidence>
<accession>A0A9D4RX22</accession>
<feature type="compositionally biased region" description="Basic and acidic residues" evidence="10">
    <location>
        <begin position="117"/>
        <end position="127"/>
    </location>
</feature>
<dbReference type="GO" id="GO:0005730">
    <property type="term" value="C:nucleolus"/>
    <property type="evidence" value="ECO:0007669"/>
    <property type="project" value="UniProtKB-SubCell"/>
</dbReference>
<dbReference type="Pfam" id="PF24419">
    <property type="entry name" value="Cupin_NOL9"/>
    <property type="match status" value="1"/>
</dbReference>
<evidence type="ECO:0000313" key="14">
    <source>
        <dbReference type="EMBL" id="KAH3881717.1"/>
    </source>
</evidence>
<comment type="caution">
    <text evidence="14">The sequence shown here is derived from an EMBL/GenBank/DDBJ whole genome shotgun (WGS) entry which is preliminary data.</text>
</comment>
<proteinExistence type="inferred from homology"/>
<evidence type="ECO:0000256" key="9">
    <source>
        <dbReference type="ARBA" id="ARBA00071212"/>
    </source>
</evidence>
<keyword evidence="6" id="KW-0418">Kinase</keyword>
<evidence type="ECO:0000256" key="6">
    <source>
        <dbReference type="ARBA" id="ARBA00022777"/>
    </source>
</evidence>
<evidence type="ECO:0000259" key="13">
    <source>
        <dbReference type="Pfam" id="PF25467"/>
    </source>
</evidence>
<organism evidence="14 15">
    <name type="scientific">Dreissena polymorpha</name>
    <name type="common">Zebra mussel</name>
    <name type="synonym">Mytilus polymorpha</name>
    <dbReference type="NCBI Taxonomy" id="45954"/>
    <lineage>
        <taxon>Eukaryota</taxon>
        <taxon>Metazoa</taxon>
        <taxon>Spiralia</taxon>
        <taxon>Lophotrochozoa</taxon>
        <taxon>Mollusca</taxon>
        <taxon>Bivalvia</taxon>
        <taxon>Autobranchia</taxon>
        <taxon>Heteroconchia</taxon>
        <taxon>Euheterodonta</taxon>
        <taxon>Imparidentia</taxon>
        <taxon>Neoheterodontei</taxon>
        <taxon>Myida</taxon>
        <taxon>Dreissenoidea</taxon>
        <taxon>Dreissenidae</taxon>
        <taxon>Dreissena</taxon>
    </lineage>
</organism>
<dbReference type="Pfam" id="PF16575">
    <property type="entry name" value="CLP1_P"/>
    <property type="match status" value="1"/>
</dbReference>
<dbReference type="Gene3D" id="3.40.50.300">
    <property type="entry name" value="P-loop containing nucleotide triphosphate hydrolases"/>
    <property type="match status" value="1"/>
</dbReference>
<evidence type="ECO:0000313" key="15">
    <source>
        <dbReference type="Proteomes" id="UP000828390"/>
    </source>
</evidence>
<name>A0A9D4RX22_DREPO</name>
<keyword evidence="15" id="KW-1185">Reference proteome</keyword>
<reference evidence="14" key="2">
    <citation type="submission" date="2020-11" db="EMBL/GenBank/DDBJ databases">
        <authorList>
            <person name="McCartney M.A."/>
            <person name="Auch B."/>
            <person name="Kono T."/>
            <person name="Mallez S."/>
            <person name="Becker A."/>
            <person name="Gohl D.M."/>
            <person name="Silverstein K.A.T."/>
            <person name="Koren S."/>
            <person name="Bechman K.B."/>
            <person name="Herman A."/>
            <person name="Abrahante J.E."/>
            <person name="Garbe J."/>
        </authorList>
    </citation>
    <scope>NUCLEOTIDE SEQUENCE</scope>
    <source>
        <strain evidence="14">Duluth1</strain>
        <tissue evidence="14">Whole animal</tissue>
    </source>
</reference>
<evidence type="ECO:0000256" key="2">
    <source>
        <dbReference type="ARBA" id="ARBA00011003"/>
    </source>
</evidence>
<keyword evidence="4" id="KW-0808">Transferase</keyword>
<gene>
    <name evidence="14" type="ORF">DPMN_005644</name>
</gene>
<evidence type="ECO:0000259" key="12">
    <source>
        <dbReference type="Pfam" id="PF24419"/>
    </source>
</evidence>
<dbReference type="GO" id="GO:0005524">
    <property type="term" value="F:ATP binding"/>
    <property type="evidence" value="ECO:0007669"/>
    <property type="project" value="UniProtKB-KW"/>
</dbReference>
<feature type="compositionally biased region" description="Basic and acidic residues" evidence="10">
    <location>
        <begin position="65"/>
        <end position="93"/>
    </location>
</feature>
<dbReference type="InterPro" id="IPR027417">
    <property type="entry name" value="P-loop_NTPase"/>
</dbReference>
<feature type="compositionally biased region" description="Basic and acidic residues" evidence="10">
    <location>
        <begin position="203"/>
        <end position="216"/>
    </location>
</feature>
<evidence type="ECO:0000259" key="11">
    <source>
        <dbReference type="Pfam" id="PF16575"/>
    </source>
</evidence>
<dbReference type="PANTHER" id="PTHR12755:SF3">
    <property type="entry name" value="POLYNUCLEOTIDE 5'-HYDROXYL-KINASE NOL9"/>
    <property type="match status" value="1"/>
</dbReference>
<evidence type="ECO:0000256" key="4">
    <source>
        <dbReference type="ARBA" id="ARBA00022679"/>
    </source>
</evidence>
<dbReference type="InterPro" id="IPR032319">
    <property type="entry name" value="CLP1_P"/>
</dbReference>
<dbReference type="InterPro" id="IPR057573">
    <property type="entry name" value="NOL9_N"/>
</dbReference>
<dbReference type="InterPro" id="IPR045116">
    <property type="entry name" value="Clp1/Grc3"/>
</dbReference>
<evidence type="ECO:0000256" key="10">
    <source>
        <dbReference type="SAM" id="MobiDB-lite"/>
    </source>
</evidence>
<keyword evidence="5" id="KW-0547">Nucleotide-binding</keyword>
<dbReference type="EMBL" id="JAIWYP010000001">
    <property type="protein sequence ID" value="KAH3881717.1"/>
    <property type="molecule type" value="Genomic_DNA"/>
</dbReference>
<feature type="compositionally biased region" description="Basic residues" evidence="10">
    <location>
        <begin position="1"/>
        <end position="12"/>
    </location>
</feature>
<comment type="similarity">
    <text evidence="2">Belongs to the Clp1 family. NOL9/GRC3 subfamily.</text>
</comment>
<dbReference type="Pfam" id="PF25467">
    <property type="entry name" value="NOL9_C"/>
    <property type="match status" value="1"/>
</dbReference>
<feature type="compositionally biased region" description="Polar residues" evidence="10">
    <location>
        <begin position="94"/>
        <end position="111"/>
    </location>
</feature>
<comment type="subcellular location">
    <subcellularLocation>
        <location evidence="1">Nucleus</location>
        <location evidence="1">Nucleolus</location>
    </subcellularLocation>
</comment>
<protein>
    <recommendedName>
        <fullName evidence="9">Polynucleotide 5'-hydroxyl-kinase NOL9</fullName>
    </recommendedName>
</protein>
<feature type="compositionally biased region" description="Polar residues" evidence="10">
    <location>
        <begin position="52"/>
        <end position="64"/>
    </location>
</feature>
<feature type="compositionally biased region" description="Basic and acidic residues" evidence="10">
    <location>
        <begin position="140"/>
        <end position="156"/>
    </location>
</feature>
<dbReference type="GO" id="GO:0000448">
    <property type="term" value="P:cleavage in ITS2 between 5.8S rRNA and LSU-rRNA of tricistronic rRNA transcript (SSU-rRNA, 5.8S rRNA, LSU-rRNA)"/>
    <property type="evidence" value="ECO:0007669"/>
    <property type="project" value="TreeGrafter"/>
</dbReference>
<feature type="compositionally biased region" description="Basic residues" evidence="10">
    <location>
        <begin position="163"/>
        <end position="179"/>
    </location>
</feature>
<dbReference type="OrthoDB" id="2405412at2759"/>
<dbReference type="InterPro" id="IPR057570">
    <property type="entry name" value="NOL9_C"/>
</dbReference>
<dbReference type="AlphaFoldDB" id="A0A9D4RX22"/>
<reference evidence="14" key="1">
    <citation type="journal article" date="2019" name="bioRxiv">
        <title>The Genome of the Zebra Mussel, Dreissena polymorpha: A Resource for Invasive Species Research.</title>
        <authorList>
            <person name="McCartney M.A."/>
            <person name="Auch B."/>
            <person name="Kono T."/>
            <person name="Mallez S."/>
            <person name="Zhang Y."/>
            <person name="Obille A."/>
            <person name="Becker A."/>
            <person name="Abrahante J.E."/>
            <person name="Garbe J."/>
            <person name="Badalamenti J.P."/>
            <person name="Herman A."/>
            <person name="Mangelson H."/>
            <person name="Liachko I."/>
            <person name="Sullivan S."/>
            <person name="Sone E.D."/>
            <person name="Koren S."/>
            <person name="Silverstein K.A.T."/>
            <person name="Beckman K.B."/>
            <person name="Gohl D.M."/>
        </authorList>
    </citation>
    <scope>NUCLEOTIDE SEQUENCE</scope>
    <source>
        <strain evidence="14">Duluth1</strain>
        <tissue evidence="14">Whole animal</tissue>
    </source>
</reference>
<evidence type="ECO:0000256" key="3">
    <source>
        <dbReference type="ARBA" id="ARBA00022552"/>
    </source>
</evidence>
<feature type="domain" description="NOL9 C-terminal" evidence="13">
    <location>
        <begin position="740"/>
        <end position="843"/>
    </location>
</feature>
<evidence type="ECO:0000256" key="8">
    <source>
        <dbReference type="ARBA" id="ARBA00023242"/>
    </source>
</evidence>
<feature type="compositionally biased region" description="Basic and acidic residues" evidence="10">
    <location>
        <begin position="22"/>
        <end position="39"/>
    </location>
</feature>
<feature type="domain" description="Clp1 P-loop" evidence="11">
    <location>
        <begin position="525"/>
        <end position="663"/>
    </location>
</feature>
<sequence>MGKTNKNRNKKNVVKDLPMLSKDNEISSDVKDIPFDLKKIMPNKTGPKPSKKQNSTFSSANQMQFKKENVHEKEKELKDNMDKDDTQKKENKVTKGTKSGKQSSNKQTYSAFQMKLNETKNAEKDPKTSIGFVREKKKMKLDSTSKVAKLDDELVKTDITPTGKKHKTSASEKKKRKTSSSKLENLDEPPEKVPFSPCPIPIKETHASESEKDLEIYTKPVRGKKVKRKNAETPEAMKSGTEYADIDRSQSGALASSDKSLTNAEDGCDSITLSGKKRKGVQGKAVSETTPKKRKSQVNIEAVDDETKVQETETQVPEEINNVQHSLFDLSTSSSSELKRPIAVSGPDDSVILVLCHPSEVTVKGRVRVQCLVGAADVMAFSLKPGNKAVDIYSPTCNSLITIATRIGENNVACALSDIQKVCKTKENQLKNSLEEKQTFVVLLFQKIDTYMCKFISSFQPYASIFKLSGDRSALNKMLLPLEVLLPYDNGEYPTVQVPEELALVLKGWEEDLNSEACPVIAVCGGKNSGKSTTNRLLINTALNVCESVYYLECDVGQTEFTPSGVVSLVRVQSPVAGPPFCHQTEPVCAYYYGGLSPKDNPDQYLCYLAMCMEKYRERPGALVVNTMGWMKGLGWQLLLDTVRLTSPNRIVQLTSHNKYDNVDLLTAASLTETSWSQLSQLYEGPKIPHKETRRPIFFCIEQPLFESYDFKLIAADYRNLSILSHLGKDIDCGMTLNSFYPYEVSWNDMCVHVCNLDVPRSQIMYALNASLIALCEADATEGERHVEGGPVFLPPNAVCKWVGFGIVRGIDPMKKMFYITTSVSVEKLSAVNAIVKGAVTLPEHLLTKQKGVKLAYADEVVSSTGIHCKKRRKRLTRQGFTSPKS</sequence>
<keyword evidence="8" id="KW-0539">Nucleus</keyword>
<keyword evidence="7" id="KW-0067">ATP-binding</keyword>
<keyword evidence="3" id="KW-0698">rRNA processing</keyword>
<dbReference type="GO" id="GO:0051731">
    <property type="term" value="F:polynucleotide 5'-hydroxyl-kinase activity"/>
    <property type="evidence" value="ECO:0007669"/>
    <property type="project" value="InterPro"/>
</dbReference>
<feature type="domain" description="NOL9 N-terminal" evidence="12">
    <location>
        <begin position="348"/>
        <end position="468"/>
    </location>
</feature>
<dbReference type="Proteomes" id="UP000828390">
    <property type="component" value="Unassembled WGS sequence"/>
</dbReference>
<dbReference type="PANTHER" id="PTHR12755">
    <property type="entry name" value="CLEAVAGE/POLYADENYLATION FACTOR IA SUBUNIT CLP1P"/>
    <property type="match status" value="1"/>
</dbReference>
<feature type="region of interest" description="Disordered" evidence="10">
    <location>
        <begin position="1"/>
        <end position="315"/>
    </location>
</feature>